<evidence type="ECO:0000256" key="1">
    <source>
        <dbReference type="SAM" id="MobiDB-lite"/>
    </source>
</evidence>
<proteinExistence type="predicted"/>
<feature type="region of interest" description="Disordered" evidence="1">
    <location>
        <begin position="1"/>
        <end position="20"/>
    </location>
</feature>
<feature type="domain" description="DUF4939" evidence="2">
    <location>
        <begin position="107"/>
        <end position="193"/>
    </location>
</feature>
<reference evidence="3" key="1">
    <citation type="submission" date="2025-08" db="UniProtKB">
        <authorList>
            <consortium name="Ensembl"/>
        </authorList>
    </citation>
    <scope>IDENTIFICATION</scope>
</reference>
<evidence type="ECO:0000313" key="3">
    <source>
        <dbReference type="Ensembl" id="ENSSRHP00000089346.1"/>
    </source>
</evidence>
<dbReference type="PANTHER" id="PTHR15503:SF22">
    <property type="entry name" value="TRANSPOSON TY3-I GAG POLYPROTEIN"/>
    <property type="match status" value="1"/>
</dbReference>
<feature type="compositionally biased region" description="Low complexity" evidence="1">
    <location>
        <begin position="266"/>
        <end position="282"/>
    </location>
</feature>
<organism evidence="3 4">
    <name type="scientific">Sinocyclocheilus rhinocerous</name>
    <dbReference type="NCBI Taxonomy" id="307959"/>
    <lineage>
        <taxon>Eukaryota</taxon>
        <taxon>Metazoa</taxon>
        <taxon>Chordata</taxon>
        <taxon>Craniata</taxon>
        <taxon>Vertebrata</taxon>
        <taxon>Euteleostomi</taxon>
        <taxon>Actinopterygii</taxon>
        <taxon>Neopterygii</taxon>
        <taxon>Teleostei</taxon>
        <taxon>Ostariophysi</taxon>
        <taxon>Cypriniformes</taxon>
        <taxon>Cyprinidae</taxon>
        <taxon>Cyprininae</taxon>
        <taxon>Sinocyclocheilus</taxon>
    </lineage>
</organism>
<evidence type="ECO:0000259" key="2">
    <source>
        <dbReference type="Pfam" id="PF16297"/>
    </source>
</evidence>
<reference evidence="3" key="2">
    <citation type="submission" date="2025-09" db="UniProtKB">
        <authorList>
            <consortium name="Ensembl"/>
        </authorList>
    </citation>
    <scope>IDENTIFICATION</scope>
</reference>
<evidence type="ECO:0000313" key="4">
    <source>
        <dbReference type="Proteomes" id="UP000472270"/>
    </source>
</evidence>
<dbReference type="AlphaFoldDB" id="A0A673MIH0"/>
<name>A0A673MIH0_9TELE</name>
<dbReference type="Proteomes" id="UP000472270">
    <property type="component" value="Unassembled WGS sequence"/>
</dbReference>
<feature type="compositionally biased region" description="Low complexity" evidence="1">
    <location>
        <begin position="1"/>
        <end position="10"/>
    </location>
</feature>
<dbReference type="InterPro" id="IPR032567">
    <property type="entry name" value="RTL1-rel"/>
</dbReference>
<keyword evidence="4" id="KW-1185">Reference proteome</keyword>
<protein>
    <recommendedName>
        <fullName evidence="2">DUF4939 domain-containing protein</fullName>
    </recommendedName>
</protein>
<dbReference type="Pfam" id="PF16297">
    <property type="entry name" value="DUF4939"/>
    <property type="match status" value="1"/>
</dbReference>
<dbReference type="PANTHER" id="PTHR15503">
    <property type="entry name" value="LDOC1 RELATED"/>
    <property type="match status" value="1"/>
</dbReference>
<sequence>MLSQIHQPHQPHQPPTPVHNHQITNYEHLMSLTGALYLFPHLSITLTGLVTYLTSSVTEDQSFKTEVKIYGLKLAMEAQRPITLDPFTELVQALRESIQPPPIMPSTSACPMAKPTTYSGEAAACSGFLLQCSLYFELQPHQFVNDRAKIAFIMSLLSGRALQWAEALWNSRSPLVRSYDAFVDHFREVFGKTTSAVSVHDELFRLRQANMSIWNETALLSVFQRGLNSSIRQQMSVYEDTVGLESFLQKVLHISQHLIACHTEDSSSAATSPSNAPTAPEPMQTNRYHLSTTERARRVTQGLCMYCGSQEHLLPFCPIHPTHSAVSMVHIHPGVYLAG</sequence>
<dbReference type="InterPro" id="IPR032549">
    <property type="entry name" value="DUF4939"/>
</dbReference>
<feature type="region of interest" description="Disordered" evidence="1">
    <location>
        <begin position="266"/>
        <end position="288"/>
    </location>
</feature>
<dbReference type="Ensembl" id="ENSSRHT00000091758.1">
    <property type="protein sequence ID" value="ENSSRHP00000089346.1"/>
    <property type="gene ID" value="ENSSRHG00000044152.1"/>
</dbReference>
<accession>A0A673MIH0</accession>